<dbReference type="Gene3D" id="3.10.180.10">
    <property type="entry name" value="2,3-Dihydroxybiphenyl 1,2-Dioxygenase, domain 1"/>
    <property type="match status" value="1"/>
</dbReference>
<dbReference type="PROSITE" id="PS51819">
    <property type="entry name" value="VOC"/>
    <property type="match status" value="1"/>
</dbReference>
<keyword evidence="3" id="KW-1185">Reference proteome</keyword>
<dbReference type="RefSeq" id="WP_184711026.1">
    <property type="nucleotide sequence ID" value="NZ_JACHKZ010000032.1"/>
</dbReference>
<dbReference type="EMBL" id="JACHKZ010000032">
    <property type="protein sequence ID" value="MBB6579552.1"/>
    <property type="molecule type" value="Genomic_DNA"/>
</dbReference>
<organism evidence="2 3">
    <name type="scientific">Comamonas odontotermitis</name>
    <dbReference type="NCBI Taxonomy" id="379895"/>
    <lineage>
        <taxon>Bacteria</taxon>
        <taxon>Pseudomonadati</taxon>
        <taxon>Pseudomonadota</taxon>
        <taxon>Betaproteobacteria</taxon>
        <taxon>Burkholderiales</taxon>
        <taxon>Comamonadaceae</taxon>
        <taxon>Comamonas</taxon>
    </lineage>
</organism>
<comment type="caution">
    <text evidence="2">The sequence shown here is derived from an EMBL/GenBank/DDBJ whole genome shotgun (WGS) entry which is preliminary data.</text>
</comment>
<dbReference type="Pfam" id="PF00903">
    <property type="entry name" value="Glyoxalase"/>
    <property type="match status" value="1"/>
</dbReference>
<dbReference type="InterPro" id="IPR029068">
    <property type="entry name" value="Glyas_Bleomycin-R_OHBP_Dase"/>
</dbReference>
<feature type="domain" description="VOC" evidence="1">
    <location>
        <begin position="1"/>
        <end position="125"/>
    </location>
</feature>
<dbReference type="PANTHER" id="PTHR35006:SF2">
    <property type="entry name" value="GLYOXALASE FAMILY PROTEIN (AFU_ORTHOLOGUE AFUA_5G14830)"/>
    <property type="match status" value="1"/>
</dbReference>
<evidence type="ECO:0000313" key="2">
    <source>
        <dbReference type="EMBL" id="MBB6579552.1"/>
    </source>
</evidence>
<evidence type="ECO:0000313" key="3">
    <source>
        <dbReference type="Proteomes" id="UP000562492"/>
    </source>
</evidence>
<sequence length="128" mass="13843">MLDHIGINVSNLERSRAFYTRVLAPLGYEMRKLHPGAVGFGSATPLQSADPGGDFWIREGTPHSQCVHVAFRAASQAQVQAFYTAALAAGGIDNGPPGPRRHYHAHYYAAFVRDPDGYNIEAVTHAPA</sequence>
<proteinExistence type="predicted"/>
<reference evidence="2 3" key="1">
    <citation type="submission" date="2020-08" db="EMBL/GenBank/DDBJ databases">
        <title>Functional genomics of gut bacteria from endangered species of beetles.</title>
        <authorList>
            <person name="Carlos-Shanley C."/>
        </authorList>
    </citation>
    <scope>NUCLEOTIDE SEQUENCE [LARGE SCALE GENOMIC DNA]</scope>
    <source>
        <strain evidence="2 3">S00124</strain>
    </source>
</reference>
<dbReference type="PANTHER" id="PTHR35006">
    <property type="entry name" value="GLYOXALASE FAMILY PROTEIN (AFU_ORTHOLOGUE AFUA_5G14830)"/>
    <property type="match status" value="1"/>
</dbReference>
<protein>
    <submittedName>
        <fullName evidence="2">Catechol 2,3-dioxygenase-like lactoylglutathione lyase family enzyme</fullName>
    </submittedName>
</protein>
<dbReference type="Proteomes" id="UP000562492">
    <property type="component" value="Unassembled WGS sequence"/>
</dbReference>
<dbReference type="InterPro" id="IPR004360">
    <property type="entry name" value="Glyas_Fos-R_dOase_dom"/>
</dbReference>
<dbReference type="CDD" id="cd07262">
    <property type="entry name" value="VOC_like"/>
    <property type="match status" value="1"/>
</dbReference>
<dbReference type="SUPFAM" id="SSF54593">
    <property type="entry name" value="Glyoxalase/Bleomycin resistance protein/Dihydroxybiphenyl dioxygenase"/>
    <property type="match status" value="1"/>
</dbReference>
<evidence type="ECO:0000259" key="1">
    <source>
        <dbReference type="PROSITE" id="PS51819"/>
    </source>
</evidence>
<accession>A0ABR6RK63</accession>
<name>A0ABR6RK63_9BURK</name>
<gene>
    <name evidence="2" type="ORF">HNP33_003666</name>
</gene>
<dbReference type="InterPro" id="IPR037523">
    <property type="entry name" value="VOC_core"/>
</dbReference>